<name>A0A2A2JP82_9BILA</name>
<reference evidence="1 2" key="1">
    <citation type="journal article" date="2017" name="Curr. Biol.">
        <title>Genome architecture and evolution of a unichromosomal asexual nematode.</title>
        <authorList>
            <person name="Fradin H."/>
            <person name="Zegar C."/>
            <person name="Gutwein M."/>
            <person name="Lucas J."/>
            <person name="Kovtun M."/>
            <person name="Corcoran D."/>
            <person name="Baugh L.R."/>
            <person name="Kiontke K."/>
            <person name="Gunsalus K."/>
            <person name="Fitch D.H."/>
            <person name="Piano F."/>
        </authorList>
    </citation>
    <scope>NUCLEOTIDE SEQUENCE [LARGE SCALE GENOMIC DNA]</scope>
    <source>
        <strain evidence="1">PF1309</strain>
    </source>
</reference>
<organism evidence="1 2">
    <name type="scientific">Diploscapter pachys</name>
    <dbReference type="NCBI Taxonomy" id="2018661"/>
    <lineage>
        <taxon>Eukaryota</taxon>
        <taxon>Metazoa</taxon>
        <taxon>Ecdysozoa</taxon>
        <taxon>Nematoda</taxon>
        <taxon>Chromadorea</taxon>
        <taxon>Rhabditida</taxon>
        <taxon>Rhabditina</taxon>
        <taxon>Rhabditomorpha</taxon>
        <taxon>Rhabditoidea</taxon>
        <taxon>Rhabditidae</taxon>
        <taxon>Diploscapter</taxon>
    </lineage>
</organism>
<proteinExistence type="predicted"/>
<sequence length="107" mass="11903">MGKIRENGICVDMEMREHRGSGFGFGIRMRGFMGWRWNGDLRLKKQSCAFLEGLEIAALILDSNEVGSELGTFVNEDFGAFEGTLESRRRKVANSAGVAYAKRLLPA</sequence>
<gene>
    <name evidence="1" type="ORF">WR25_25455</name>
</gene>
<evidence type="ECO:0000313" key="2">
    <source>
        <dbReference type="Proteomes" id="UP000218231"/>
    </source>
</evidence>
<dbReference type="EMBL" id="LIAE01010316">
    <property type="protein sequence ID" value="PAV63332.1"/>
    <property type="molecule type" value="Genomic_DNA"/>
</dbReference>
<evidence type="ECO:0000313" key="1">
    <source>
        <dbReference type="EMBL" id="PAV63332.1"/>
    </source>
</evidence>
<keyword evidence="2" id="KW-1185">Reference proteome</keyword>
<comment type="caution">
    <text evidence="1">The sequence shown here is derived from an EMBL/GenBank/DDBJ whole genome shotgun (WGS) entry which is preliminary data.</text>
</comment>
<protein>
    <submittedName>
        <fullName evidence="1">Uncharacterized protein</fullName>
    </submittedName>
</protein>
<dbReference type="Proteomes" id="UP000218231">
    <property type="component" value="Unassembled WGS sequence"/>
</dbReference>
<accession>A0A2A2JP82</accession>
<dbReference type="AlphaFoldDB" id="A0A2A2JP82"/>